<feature type="non-terminal residue" evidence="1">
    <location>
        <position position="1"/>
    </location>
</feature>
<dbReference type="AlphaFoldDB" id="A0A822AEG9"/>
<organism evidence="1 2">
    <name type="scientific">Rotaria socialis</name>
    <dbReference type="NCBI Taxonomy" id="392032"/>
    <lineage>
        <taxon>Eukaryota</taxon>
        <taxon>Metazoa</taxon>
        <taxon>Spiralia</taxon>
        <taxon>Gnathifera</taxon>
        <taxon>Rotifera</taxon>
        <taxon>Eurotatoria</taxon>
        <taxon>Bdelloidea</taxon>
        <taxon>Philodinida</taxon>
        <taxon>Philodinidae</taxon>
        <taxon>Rotaria</taxon>
    </lineage>
</organism>
<dbReference type="EMBL" id="CAJOBR010033636">
    <property type="protein sequence ID" value="CAF5004002.1"/>
    <property type="molecule type" value="Genomic_DNA"/>
</dbReference>
<evidence type="ECO:0000313" key="1">
    <source>
        <dbReference type="EMBL" id="CAF5004002.1"/>
    </source>
</evidence>
<reference evidence="1" key="1">
    <citation type="submission" date="2021-02" db="EMBL/GenBank/DDBJ databases">
        <authorList>
            <person name="Nowell W R."/>
        </authorList>
    </citation>
    <scope>NUCLEOTIDE SEQUENCE</scope>
</reference>
<gene>
    <name evidence="1" type="ORF">QYT958_LOCUS38428</name>
</gene>
<comment type="caution">
    <text evidence="1">The sequence shown here is derived from an EMBL/GenBank/DDBJ whole genome shotgun (WGS) entry which is preliminary data.</text>
</comment>
<accession>A0A822AEG9</accession>
<evidence type="ECO:0000313" key="2">
    <source>
        <dbReference type="Proteomes" id="UP000663848"/>
    </source>
</evidence>
<protein>
    <submittedName>
        <fullName evidence="1">Uncharacterized protein</fullName>
    </submittedName>
</protein>
<proteinExistence type="predicted"/>
<dbReference type="Proteomes" id="UP000663848">
    <property type="component" value="Unassembled WGS sequence"/>
</dbReference>
<name>A0A822AEG9_9BILA</name>
<sequence length="68" mass="7939">KLNSYFPKDLVASLDISRLPTLPIRSQHFNRLIKQRLLANSRKNRLSFRDDELLFSLMISNTPTTAHE</sequence>